<keyword evidence="3" id="KW-1185">Reference proteome</keyword>
<dbReference type="Gene3D" id="3.90.1300.10">
    <property type="entry name" value="Amidase signature (AS) domain"/>
    <property type="match status" value="1"/>
</dbReference>
<comment type="caution">
    <text evidence="2">The sequence shown here is derived from an EMBL/GenBank/DDBJ whole genome shotgun (WGS) entry which is preliminary data.</text>
</comment>
<dbReference type="Proteomes" id="UP000316429">
    <property type="component" value="Unassembled WGS sequence"/>
</dbReference>
<dbReference type="GO" id="GO:0003824">
    <property type="term" value="F:catalytic activity"/>
    <property type="evidence" value="ECO:0007669"/>
    <property type="project" value="InterPro"/>
</dbReference>
<dbReference type="PANTHER" id="PTHR11895:SF176">
    <property type="entry name" value="AMIDASE AMID-RELATED"/>
    <property type="match status" value="1"/>
</dbReference>
<name>A0A504ULH5_9HYPH</name>
<evidence type="ECO:0000259" key="1">
    <source>
        <dbReference type="Pfam" id="PF01425"/>
    </source>
</evidence>
<dbReference type="PANTHER" id="PTHR11895">
    <property type="entry name" value="TRANSAMIDASE"/>
    <property type="match status" value="1"/>
</dbReference>
<feature type="domain" description="Amidase" evidence="1">
    <location>
        <begin position="92"/>
        <end position="502"/>
    </location>
</feature>
<evidence type="ECO:0000313" key="3">
    <source>
        <dbReference type="Proteomes" id="UP000316429"/>
    </source>
</evidence>
<gene>
    <name evidence="2" type="ORF">FJQ55_19485</name>
</gene>
<dbReference type="InterPro" id="IPR036928">
    <property type="entry name" value="AS_sf"/>
</dbReference>
<dbReference type="SUPFAM" id="SSF75304">
    <property type="entry name" value="Amidase signature (AS) enzymes"/>
    <property type="match status" value="1"/>
</dbReference>
<evidence type="ECO:0000313" key="2">
    <source>
        <dbReference type="EMBL" id="TPP05923.1"/>
    </source>
</evidence>
<sequence length="523" mass="54140">MNEVTPVPNAPLARAEDTGLTADLDPLSIVDPSSPDWPASGGSALSETIGSVSPYQLVPASLPGSVAAADVETLLGAFSQGALSPSAALASLITAISATRTGREAVLRLVPGAKAAAAESDARWKAGNPRPLEGIPFGVKDIIDVEGAVVTSGSLFTGNRIAPADAAAVARLRAAGAIPFAMTATTEFAAGSPHNPRFGVVTNPWNAARWTGGSSTGSGAALAARLMPLAIGTDTGGSIRVPSCWCGTTGFKPTRELVSREGVAPLSWTLDHVGPMARSARDLARVLPFMTALPNTGLLNDCRAVLSNASVRGVRIGVPEVWFTDHVDNAVLANWQSALARLEGLGCMLVPFPALDIEAWHEAGWVILQSELATLHGTRLDRAELFDRGMLHRLNNGLQFSAVDYGRALQLRAEARAAFVRAMQGIDLIVTAGLGGEAGRLEDLTVVVNDTAHAFQSVISRNTMIFDVTGLPALMLPSGLGRTGLPTGIQVVGRPGDDALCLSLGAAFQAVTGFHHATPAGQM</sequence>
<dbReference type="AlphaFoldDB" id="A0A504ULH5"/>
<organism evidence="2 3">
    <name type="scientific">Rhizobium glycinendophyticum</name>
    <dbReference type="NCBI Taxonomy" id="2589807"/>
    <lineage>
        <taxon>Bacteria</taxon>
        <taxon>Pseudomonadati</taxon>
        <taxon>Pseudomonadota</taxon>
        <taxon>Alphaproteobacteria</taxon>
        <taxon>Hyphomicrobiales</taxon>
        <taxon>Rhizobiaceae</taxon>
        <taxon>Rhizobium/Agrobacterium group</taxon>
        <taxon>Rhizobium</taxon>
    </lineage>
</organism>
<dbReference type="Pfam" id="PF01425">
    <property type="entry name" value="Amidase"/>
    <property type="match status" value="1"/>
</dbReference>
<accession>A0A504ULH5</accession>
<dbReference type="InterPro" id="IPR000120">
    <property type="entry name" value="Amidase"/>
</dbReference>
<dbReference type="EMBL" id="VFYP01000004">
    <property type="protein sequence ID" value="TPP05923.1"/>
    <property type="molecule type" value="Genomic_DNA"/>
</dbReference>
<reference evidence="2 3" key="1">
    <citation type="submission" date="2019-06" db="EMBL/GenBank/DDBJ databases">
        <title>Rhizobium sp. CL12 isolated from roots of soybean.</title>
        <authorList>
            <person name="Wang C."/>
        </authorList>
    </citation>
    <scope>NUCLEOTIDE SEQUENCE [LARGE SCALE GENOMIC DNA]</scope>
    <source>
        <strain evidence="2 3">CL12</strain>
    </source>
</reference>
<protein>
    <submittedName>
        <fullName evidence="2">Amidase</fullName>
    </submittedName>
</protein>
<proteinExistence type="predicted"/>
<dbReference type="InterPro" id="IPR023631">
    <property type="entry name" value="Amidase_dom"/>
</dbReference>